<evidence type="ECO:0000313" key="3">
    <source>
        <dbReference type="EMBL" id="GAA5162324.1"/>
    </source>
</evidence>
<dbReference type="Pfam" id="PF13193">
    <property type="entry name" value="AMP-binding_C"/>
    <property type="match status" value="1"/>
</dbReference>
<dbReference type="InterPro" id="IPR045851">
    <property type="entry name" value="AMP-bd_C_sf"/>
</dbReference>
<dbReference type="EMBL" id="BAABJP010000026">
    <property type="protein sequence ID" value="GAA5162324.1"/>
    <property type="molecule type" value="Genomic_DNA"/>
</dbReference>
<dbReference type="Pfam" id="PF00501">
    <property type="entry name" value="AMP-binding"/>
    <property type="match status" value="1"/>
</dbReference>
<name>A0ABP9QI61_9PSEU</name>
<dbReference type="PANTHER" id="PTHR43767">
    <property type="entry name" value="LONG-CHAIN-FATTY-ACID--COA LIGASE"/>
    <property type="match status" value="1"/>
</dbReference>
<dbReference type="RefSeq" id="WP_345703085.1">
    <property type="nucleotide sequence ID" value="NZ_BAABJP010000026.1"/>
</dbReference>
<dbReference type="PANTHER" id="PTHR43767:SF7">
    <property type="entry name" value="MEDIUM_LONG-CHAIN-FATTY-ACID--COA LIGASE FADD8"/>
    <property type="match status" value="1"/>
</dbReference>
<reference evidence="4" key="1">
    <citation type="journal article" date="2019" name="Int. J. Syst. Evol. Microbiol.">
        <title>The Global Catalogue of Microorganisms (GCM) 10K type strain sequencing project: providing services to taxonomists for standard genome sequencing and annotation.</title>
        <authorList>
            <consortium name="The Broad Institute Genomics Platform"/>
            <consortium name="The Broad Institute Genome Sequencing Center for Infectious Disease"/>
            <person name="Wu L."/>
            <person name="Ma J."/>
        </authorList>
    </citation>
    <scope>NUCLEOTIDE SEQUENCE [LARGE SCALE GENOMIC DNA]</scope>
    <source>
        <strain evidence="4">JCM 18303</strain>
    </source>
</reference>
<feature type="domain" description="AMP-binding enzyme C-terminal" evidence="2">
    <location>
        <begin position="425"/>
        <end position="500"/>
    </location>
</feature>
<dbReference type="InterPro" id="IPR025110">
    <property type="entry name" value="AMP-bd_C"/>
</dbReference>
<organism evidence="3 4">
    <name type="scientific">Pseudonocardia eucalypti</name>
    <dbReference type="NCBI Taxonomy" id="648755"/>
    <lineage>
        <taxon>Bacteria</taxon>
        <taxon>Bacillati</taxon>
        <taxon>Actinomycetota</taxon>
        <taxon>Actinomycetes</taxon>
        <taxon>Pseudonocardiales</taxon>
        <taxon>Pseudonocardiaceae</taxon>
        <taxon>Pseudonocardia</taxon>
    </lineage>
</organism>
<protein>
    <submittedName>
        <fullName evidence="3">Fatty-acid--CoA ligase FadD8</fullName>
    </submittedName>
</protein>
<dbReference type="GO" id="GO:0016874">
    <property type="term" value="F:ligase activity"/>
    <property type="evidence" value="ECO:0007669"/>
    <property type="project" value="UniProtKB-KW"/>
</dbReference>
<evidence type="ECO:0000259" key="1">
    <source>
        <dbReference type="Pfam" id="PF00501"/>
    </source>
</evidence>
<keyword evidence="4" id="KW-1185">Reference proteome</keyword>
<dbReference type="PROSITE" id="PS00455">
    <property type="entry name" value="AMP_BINDING"/>
    <property type="match status" value="1"/>
</dbReference>
<evidence type="ECO:0000313" key="4">
    <source>
        <dbReference type="Proteomes" id="UP001428817"/>
    </source>
</evidence>
<gene>
    <name evidence="3" type="primary">fadD8</name>
    <name evidence="3" type="ORF">GCM10023321_47760</name>
</gene>
<dbReference type="InterPro" id="IPR042099">
    <property type="entry name" value="ANL_N_sf"/>
</dbReference>
<dbReference type="InterPro" id="IPR050237">
    <property type="entry name" value="ATP-dep_AMP-bd_enzyme"/>
</dbReference>
<keyword evidence="3" id="KW-0436">Ligase</keyword>
<sequence length="519" mass="55490">MSGQASEGALYADLIVEAFDRHGDREAFVHGDRRMTYAEARDFTARLVRVLAKSGVGRGSSVAALSPNAPEAWLMQAAAYLRGATFSGLHPLGSIEDHIRLCDDAEVAVLLVHPRLAEVGAAVVEKASTVHTVLTLGPSDLGRDVHEVCSEQSGGPLVREPGIEPEDTAWLQYTGGTTGRAKGVMLPQRALAQQAVSWLASYGVPERPRYLAAAPITHAAVLPVLPTLLRGGCVVLHEAFDPAAYLKTIEDERINYTFGVPTMLGALIATARQGNYDLTSLRTFAYGAAPVSPSWLQEAQETFGSVLLQGYGQTESGGFICSLRPDEHLPEQLTSCGRPAVGVRVQLQDADGAAVSPGEIGEIAVRSRAVMSGYLGQPEETAHALRGGWLHTGDIGRLDERGFLHIVDRAKDMVITGGFNIYPREVEDVLTGHPAVSGAAVVGVPDERWCEAVRAYVVLRPGETATVEELTALVRSRKGPAHAPKAVVFVPDLPTTAAGKIDKKVLRELTWAGRDRQVN</sequence>
<dbReference type="Gene3D" id="3.40.50.12780">
    <property type="entry name" value="N-terminal domain of ligase-like"/>
    <property type="match status" value="1"/>
</dbReference>
<dbReference type="Gene3D" id="3.30.300.30">
    <property type="match status" value="1"/>
</dbReference>
<feature type="domain" description="AMP-dependent synthetase/ligase" evidence="1">
    <location>
        <begin position="18"/>
        <end position="375"/>
    </location>
</feature>
<dbReference type="Proteomes" id="UP001428817">
    <property type="component" value="Unassembled WGS sequence"/>
</dbReference>
<evidence type="ECO:0000259" key="2">
    <source>
        <dbReference type="Pfam" id="PF13193"/>
    </source>
</evidence>
<dbReference type="InterPro" id="IPR000873">
    <property type="entry name" value="AMP-dep_synth/lig_dom"/>
</dbReference>
<dbReference type="InterPro" id="IPR020845">
    <property type="entry name" value="AMP-binding_CS"/>
</dbReference>
<proteinExistence type="predicted"/>
<accession>A0ABP9QI61</accession>
<comment type="caution">
    <text evidence="3">The sequence shown here is derived from an EMBL/GenBank/DDBJ whole genome shotgun (WGS) entry which is preliminary data.</text>
</comment>
<dbReference type="SUPFAM" id="SSF56801">
    <property type="entry name" value="Acetyl-CoA synthetase-like"/>
    <property type="match status" value="1"/>
</dbReference>